<evidence type="ECO:0000256" key="3">
    <source>
        <dbReference type="ARBA" id="ARBA00012533"/>
    </source>
</evidence>
<dbReference type="GO" id="GO:0005634">
    <property type="term" value="C:nucleus"/>
    <property type="evidence" value="ECO:0007669"/>
    <property type="project" value="UniProtKB-SubCell"/>
</dbReference>
<evidence type="ECO:0000256" key="5">
    <source>
        <dbReference type="ARBA" id="ARBA00022603"/>
    </source>
</evidence>
<comment type="similarity">
    <text evidence="9">Belongs to the methyltransferase superfamily. METTL18 family.</text>
</comment>
<keyword evidence="10" id="KW-1185">Reference proteome</keyword>
<keyword evidence="8" id="KW-0539">Nucleus</keyword>
<dbReference type="SUPFAM" id="SSF53335">
    <property type="entry name" value="S-adenosyl-L-methionine-dependent methyltransferases"/>
    <property type="match status" value="1"/>
</dbReference>
<dbReference type="PANTHER" id="PTHR14614">
    <property type="entry name" value="HEPATOCELLULAR CARCINOMA-ASSOCIATED ANTIGEN"/>
    <property type="match status" value="1"/>
</dbReference>
<dbReference type="PANTHER" id="PTHR14614:SF39">
    <property type="entry name" value="HISTIDINE PROTEIN METHYLTRANSFERASE 1 HOMOLOG"/>
    <property type="match status" value="1"/>
</dbReference>
<evidence type="ECO:0000313" key="10">
    <source>
        <dbReference type="Proteomes" id="UP000050795"/>
    </source>
</evidence>
<dbReference type="GO" id="GO:0018064">
    <property type="term" value="F:protein-L-histidine N-tele-methyltransferase activity"/>
    <property type="evidence" value="ECO:0007669"/>
    <property type="project" value="UniProtKB-EC"/>
</dbReference>
<dbReference type="Pfam" id="PF10294">
    <property type="entry name" value="Methyltransf_16"/>
    <property type="match status" value="1"/>
</dbReference>
<evidence type="ECO:0000256" key="7">
    <source>
        <dbReference type="ARBA" id="ARBA00022691"/>
    </source>
</evidence>
<keyword evidence="6" id="KW-0808">Transferase</keyword>
<reference evidence="11" key="2">
    <citation type="submission" date="2023-11" db="UniProtKB">
        <authorList>
            <consortium name="WormBaseParasite"/>
        </authorList>
    </citation>
    <scope>IDENTIFICATION</scope>
</reference>
<dbReference type="GO" id="GO:0032259">
    <property type="term" value="P:methylation"/>
    <property type="evidence" value="ECO:0007669"/>
    <property type="project" value="UniProtKB-KW"/>
</dbReference>
<keyword evidence="4" id="KW-0963">Cytoplasm</keyword>
<organism evidence="10 11">
    <name type="scientific">Trichobilharzia regenti</name>
    <name type="common">Nasal bird schistosome</name>
    <dbReference type="NCBI Taxonomy" id="157069"/>
    <lineage>
        <taxon>Eukaryota</taxon>
        <taxon>Metazoa</taxon>
        <taxon>Spiralia</taxon>
        <taxon>Lophotrochozoa</taxon>
        <taxon>Platyhelminthes</taxon>
        <taxon>Trematoda</taxon>
        <taxon>Digenea</taxon>
        <taxon>Strigeidida</taxon>
        <taxon>Schistosomatoidea</taxon>
        <taxon>Schistosomatidae</taxon>
        <taxon>Trichobilharzia</taxon>
    </lineage>
</organism>
<dbReference type="GO" id="GO:0005737">
    <property type="term" value="C:cytoplasm"/>
    <property type="evidence" value="ECO:0007669"/>
    <property type="project" value="UniProtKB-SubCell"/>
</dbReference>
<evidence type="ECO:0000313" key="11">
    <source>
        <dbReference type="WBParaSite" id="TREG1_26280.1"/>
    </source>
</evidence>
<keyword evidence="5" id="KW-0489">Methyltransferase</keyword>
<evidence type="ECO:0000256" key="6">
    <source>
        <dbReference type="ARBA" id="ARBA00022679"/>
    </source>
</evidence>
<dbReference type="InterPro" id="IPR029063">
    <property type="entry name" value="SAM-dependent_MTases_sf"/>
</dbReference>
<reference evidence="10" key="1">
    <citation type="submission" date="2022-06" db="EMBL/GenBank/DDBJ databases">
        <authorList>
            <person name="Berger JAMES D."/>
            <person name="Berger JAMES D."/>
        </authorList>
    </citation>
    <scope>NUCLEOTIDE SEQUENCE [LARGE SCALE GENOMIC DNA]</scope>
</reference>
<dbReference type="Gene3D" id="3.40.50.150">
    <property type="entry name" value="Vaccinia Virus protein VP39"/>
    <property type="match status" value="1"/>
</dbReference>
<dbReference type="InterPro" id="IPR019410">
    <property type="entry name" value="Methyltransf_16"/>
</dbReference>
<evidence type="ECO:0000256" key="4">
    <source>
        <dbReference type="ARBA" id="ARBA00022490"/>
    </source>
</evidence>
<sequence>MFEFNFCTDTKKEERKSDSTVVYSDSIQSFTLDDGNKNVLNLRINVQEVSDDLRLSYIDQNALEDYLRGLQNDQQEEFCVFGAVQTHEDVKPGLIEGGFTLWDGSRDLVHYIFKHFMQKLNGKNVLELGCGCGLPGILAVKAGARFVRFQDYNSEVLKWWTIPNVNVNLKFHNEAENHRERSTLEFFSGDWSHLSRSWQLNNDVKFEYIFTSETIYRSDLYGRLHEILETTLSRNGIVLLACKASYGPGGSMFDWLNFIEDQGVFQATVCETTNSGAIRYVLQMTRL</sequence>
<keyword evidence="7" id="KW-0949">S-adenosyl-L-methionine</keyword>
<evidence type="ECO:0000256" key="1">
    <source>
        <dbReference type="ARBA" id="ARBA00004123"/>
    </source>
</evidence>
<evidence type="ECO:0000256" key="9">
    <source>
        <dbReference type="ARBA" id="ARBA00038126"/>
    </source>
</evidence>
<protein>
    <recommendedName>
        <fullName evidence="3">protein-histidine N-methyltransferase</fullName>
        <ecNumber evidence="3">2.1.1.85</ecNumber>
    </recommendedName>
</protein>
<proteinExistence type="inferred from homology"/>
<comment type="subcellular location">
    <subcellularLocation>
        <location evidence="2">Cytoplasm</location>
    </subcellularLocation>
    <subcellularLocation>
        <location evidence="1">Nucleus</location>
    </subcellularLocation>
</comment>
<dbReference type="EC" id="2.1.1.85" evidence="3"/>
<accession>A0AA85JK62</accession>
<dbReference type="Proteomes" id="UP000050795">
    <property type="component" value="Unassembled WGS sequence"/>
</dbReference>
<dbReference type="CDD" id="cd02440">
    <property type="entry name" value="AdoMet_MTases"/>
    <property type="match status" value="1"/>
</dbReference>
<dbReference type="WBParaSite" id="TREG1_26280.1">
    <property type="protein sequence ID" value="TREG1_26280.1"/>
    <property type="gene ID" value="TREG1_26280"/>
</dbReference>
<evidence type="ECO:0000256" key="2">
    <source>
        <dbReference type="ARBA" id="ARBA00004496"/>
    </source>
</evidence>
<name>A0AA85JK62_TRIRE</name>
<evidence type="ECO:0000256" key="8">
    <source>
        <dbReference type="ARBA" id="ARBA00023242"/>
    </source>
</evidence>
<dbReference type="AlphaFoldDB" id="A0AA85JK62"/>